<proteinExistence type="predicted"/>
<dbReference type="AlphaFoldDB" id="A0A6B0U8W7"/>
<feature type="compositionally biased region" description="Basic residues" evidence="1">
    <location>
        <begin position="72"/>
        <end position="81"/>
    </location>
</feature>
<evidence type="ECO:0000256" key="1">
    <source>
        <dbReference type="SAM" id="MobiDB-lite"/>
    </source>
</evidence>
<name>A0A6B0U8W7_IXORI</name>
<reference evidence="2" key="1">
    <citation type="submission" date="2019-12" db="EMBL/GenBank/DDBJ databases">
        <title>An insight into the sialome of adult female Ixodes ricinus ticks feeding for 6 days.</title>
        <authorList>
            <person name="Perner J."/>
            <person name="Ribeiro J.M.C."/>
        </authorList>
    </citation>
    <scope>NUCLEOTIDE SEQUENCE</scope>
    <source>
        <strain evidence="2">Semi-engorged</strain>
        <tissue evidence="2">Salivary glands</tissue>
    </source>
</reference>
<dbReference type="EMBL" id="GIFC01006939">
    <property type="protein sequence ID" value="MXU89022.1"/>
    <property type="molecule type" value="Transcribed_RNA"/>
</dbReference>
<accession>A0A6B0U8W7</accession>
<feature type="compositionally biased region" description="Polar residues" evidence="1">
    <location>
        <begin position="52"/>
        <end position="61"/>
    </location>
</feature>
<feature type="region of interest" description="Disordered" evidence="1">
    <location>
        <begin position="52"/>
        <end position="105"/>
    </location>
</feature>
<sequence length="105" mass="11341">MRFAASSMALSIWESSSSTMSPSLRVSASPSDVDRALLDADTASNDFWSASVADRTSSARESPSDRRDFKSTKARWPKLRQVRANSSPSSMLGDTSETPLPVPIS</sequence>
<evidence type="ECO:0000313" key="2">
    <source>
        <dbReference type="EMBL" id="MXU89022.1"/>
    </source>
</evidence>
<feature type="compositionally biased region" description="Basic and acidic residues" evidence="1">
    <location>
        <begin position="62"/>
        <end position="71"/>
    </location>
</feature>
<organism evidence="2">
    <name type="scientific">Ixodes ricinus</name>
    <name type="common">Common tick</name>
    <name type="synonym">Acarus ricinus</name>
    <dbReference type="NCBI Taxonomy" id="34613"/>
    <lineage>
        <taxon>Eukaryota</taxon>
        <taxon>Metazoa</taxon>
        <taxon>Ecdysozoa</taxon>
        <taxon>Arthropoda</taxon>
        <taxon>Chelicerata</taxon>
        <taxon>Arachnida</taxon>
        <taxon>Acari</taxon>
        <taxon>Parasitiformes</taxon>
        <taxon>Ixodida</taxon>
        <taxon>Ixodoidea</taxon>
        <taxon>Ixodidae</taxon>
        <taxon>Ixodinae</taxon>
        <taxon>Ixodes</taxon>
    </lineage>
</organism>
<feature type="compositionally biased region" description="Polar residues" evidence="1">
    <location>
        <begin position="83"/>
        <end position="98"/>
    </location>
</feature>
<protein>
    <submittedName>
        <fullName evidence="2">Uncharacterized protein</fullName>
    </submittedName>
</protein>